<keyword evidence="4 9" id="KW-0547">Nucleotide-binding</keyword>
<dbReference type="InterPro" id="IPR000719">
    <property type="entry name" value="Prot_kinase_dom"/>
</dbReference>
<sequence length="321" mass="36871">MFLLKDLKMIRILGEGSFAKVYLVSFAGLGESNMKKLYALKVMSKAQVIKSNQLTHVYNEKLVMHAIRSPFFVRLYSTFQDERHLFMVMEYVPGGELFAHMRDVAKFTISQAKFYIAEILVALEAMHSQGIVYRDLKPENILLDSSGHIKLADFGFSKRVFDSMTWTLCGTPEYLAPEIITNIGHGFEVDFWSLGVIFYEMVVGVPPFYHENQVELCRQIIHGQIGFPPFLDAITRDLIKKLLTGDREKRLGYGQGAKMICMHPFFRDINWKKMQKQMYTPPIIPVKSSEDAHPDSSCSMRTHILTTTVEPTIMDPVFDQY</sequence>
<evidence type="ECO:0000256" key="2">
    <source>
        <dbReference type="ARBA" id="ARBA00022527"/>
    </source>
</evidence>
<comment type="catalytic activity">
    <reaction evidence="8">
        <text>L-seryl-[protein] + ATP = O-phospho-L-seryl-[protein] + ADP + H(+)</text>
        <dbReference type="Rhea" id="RHEA:17989"/>
        <dbReference type="Rhea" id="RHEA-COMP:9863"/>
        <dbReference type="Rhea" id="RHEA-COMP:11604"/>
        <dbReference type="ChEBI" id="CHEBI:15378"/>
        <dbReference type="ChEBI" id="CHEBI:29999"/>
        <dbReference type="ChEBI" id="CHEBI:30616"/>
        <dbReference type="ChEBI" id="CHEBI:83421"/>
        <dbReference type="ChEBI" id="CHEBI:456216"/>
        <dbReference type="EC" id="2.7.11.11"/>
    </reaction>
</comment>
<reference evidence="12 13" key="1">
    <citation type="submission" date="2016-02" db="EMBL/GenBank/DDBJ databases">
        <title>Discovery of a natural microsporidian pathogen with a broad tissue tropism in Caenorhabditis elegans.</title>
        <authorList>
            <person name="Luallen R.J."/>
            <person name="Reinke A.W."/>
            <person name="Tong L."/>
            <person name="Botts M.R."/>
            <person name="Felix M.-A."/>
            <person name="Troemel E.R."/>
        </authorList>
    </citation>
    <scope>NUCLEOTIDE SEQUENCE [LARGE SCALE GENOMIC DNA]</scope>
    <source>
        <strain evidence="12 13">JUm2807</strain>
    </source>
</reference>
<evidence type="ECO:0000256" key="4">
    <source>
        <dbReference type="ARBA" id="ARBA00022741"/>
    </source>
</evidence>
<accession>A0A177EJP5</accession>
<protein>
    <recommendedName>
        <fullName evidence="1">cAMP-dependent protein kinase</fullName>
        <ecNumber evidence="1">2.7.11.11</ecNumber>
    </recommendedName>
</protein>
<dbReference type="AlphaFoldDB" id="A0A177EJP5"/>
<dbReference type="InterPro" id="IPR011009">
    <property type="entry name" value="Kinase-like_dom_sf"/>
</dbReference>
<dbReference type="Gene3D" id="3.30.200.20">
    <property type="entry name" value="Phosphorylase Kinase, domain 1"/>
    <property type="match status" value="1"/>
</dbReference>
<dbReference type="PROSITE" id="PS50011">
    <property type="entry name" value="PROTEIN_KINASE_DOM"/>
    <property type="match status" value="1"/>
</dbReference>
<dbReference type="Gene3D" id="1.10.510.10">
    <property type="entry name" value="Transferase(Phosphotransferase) domain 1"/>
    <property type="match status" value="1"/>
</dbReference>
<comment type="similarity">
    <text evidence="10">Belongs to the protein kinase superfamily.</text>
</comment>
<comment type="catalytic activity">
    <reaction evidence="7">
        <text>L-threonyl-[protein] + ATP = O-phospho-L-threonyl-[protein] + ADP + H(+)</text>
        <dbReference type="Rhea" id="RHEA:46608"/>
        <dbReference type="Rhea" id="RHEA-COMP:11060"/>
        <dbReference type="Rhea" id="RHEA-COMP:11605"/>
        <dbReference type="ChEBI" id="CHEBI:15378"/>
        <dbReference type="ChEBI" id="CHEBI:30013"/>
        <dbReference type="ChEBI" id="CHEBI:30616"/>
        <dbReference type="ChEBI" id="CHEBI:61977"/>
        <dbReference type="ChEBI" id="CHEBI:456216"/>
        <dbReference type="EC" id="2.7.11.11"/>
    </reaction>
</comment>
<keyword evidence="5 12" id="KW-0418">Kinase</keyword>
<dbReference type="GO" id="GO:0005524">
    <property type="term" value="F:ATP binding"/>
    <property type="evidence" value="ECO:0007669"/>
    <property type="project" value="UniProtKB-UniRule"/>
</dbReference>
<evidence type="ECO:0000256" key="6">
    <source>
        <dbReference type="ARBA" id="ARBA00022840"/>
    </source>
</evidence>
<comment type="caution">
    <text evidence="12">The sequence shown here is derived from an EMBL/GenBank/DDBJ whole genome shotgun (WGS) entry which is preliminary data.</text>
</comment>
<evidence type="ECO:0000256" key="5">
    <source>
        <dbReference type="ARBA" id="ARBA00022777"/>
    </source>
</evidence>
<dbReference type="FunFam" id="1.10.510.10:FF:000008">
    <property type="entry name" value="Non-specific serine/threonine protein kinase"/>
    <property type="match status" value="1"/>
</dbReference>
<feature type="domain" description="Protein kinase" evidence="11">
    <location>
        <begin position="7"/>
        <end position="266"/>
    </location>
</feature>
<evidence type="ECO:0000256" key="9">
    <source>
        <dbReference type="PROSITE-ProRule" id="PRU10141"/>
    </source>
</evidence>
<evidence type="ECO:0000256" key="3">
    <source>
        <dbReference type="ARBA" id="ARBA00022679"/>
    </source>
</evidence>
<organism evidence="12 13">
    <name type="scientific">Nematocida displodere</name>
    <dbReference type="NCBI Taxonomy" id="1805483"/>
    <lineage>
        <taxon>Eukaryota</taxon>
        <taxon>Fungi</taxon>
        <taxon>Fungi incertae sedis</taxon>
        <taxon>Microsporidia</taxon>
        <taxon>Nematocida</taxon>
    </lineage>
</organism>
<dbReference type="InterPro" id="IPR017441">
    <property type="entry name" value="Protein_kinase_ATP_BS"/>
</dbReference>
<evidence type="ECO:0000313" key="13">
    <source>
        <dbReference type="Proteomes" id="UP000185944"/>
    </source>
</evidence>
<keyword evidence="6 9" id="KW-0067">ATP-binding</keyword>
<dbReference type="GO" id="GO:0004691">
    <property type="term" value="F:cAMP-dependent protein kinase activity"/>
    <property type="evidence" value="ECO:0007669"/>
    <property type="project" value="UniProtKB-EC"/>
</dbReference>
<dbReference type="InterPro" id="IPR008271">
    <property type="entry name" value="Ser/Thr_kinase_AS"/>
</dbReference>
<dbReference type="STRING" id="1805483.A0A177EJP5"/>
<keyword evidence="2 10" id="KW-0723">Serine/threonine-protein kinase</keyword>
<evidence type="ECO:0000256" key="1">
    <source>
        <dbReference type="ARBA" id="ARBA00012444"/>
    </source>
</evidence>
<dbReference type="SMART" id="SM00220">
    <property type="entry name" value="S_TKc"/>
    <property type="match status" value="1"/>
</dbReference>
<evidence type="ECO:0000313" key="12">
    <source>
        <dbReference type="EMBL" id="OAG32185.1"/>
    </source>
</evidence>
<dbReference type="OrthoDB" id="63267at2759"/>
<dbReference type="Proteomes" id="UP000185944">
    <property type="component" value="Unassembled WGS sequence"/>
</dbReference>
<evidence type="ECO:0000256" key="8">
    <source>
        <dbReference type="ARBA" id="ARBA00047454"/>
    </source>
</evidence>
<dbReference type="GO" id="GO:0005952">
    <property type="term" value="C:cAMP-dependent protein kinase complex"/>
    <property type="evidence" value="ECO:0007669"/>
    <property type="project" value="TreeGrafter"/>
</dbReference>
<dbReference type="EC" id="2.7.11.11" evidence="1"/>
<dbReference type="PROSITE" id="PS00108">
    <property type="entry name" value="PROTEIN_KINASE_ST"/>
    <property type="match status" value="1"/>
</dbReference>
<evidence type="ECO:0000256" key="7">
    <source>
        <dbReference type="ARBA" id="ARBA00047292"/>
    </source>
</evidence>
<dbReference type="PANTHER" id="PTHR24353">
    <property type="entry name" value="CYCLIC NUCLEOTIDE-DEPENDENT PROTEIN KINASE"/>
    <property type="match status" value="1"/>
</dbReference>
<dbReference type="EMBL" id="LTDL01000011">
    <property type="protein sequence ID" value="OAG32185.1"/>
    <property type="molecule type" value="Genomic_DNA"/>
</dbReference>
<dbReference type="GeneID" id="93648454"/>
<feature type="binding site" evidence="9">
    <location>
        <position position="41"/>
    </location>
    <ligand>
        <name>ATP</name>
        <dbReference type="ChEBI" id="CHEBI:30616"/>
    </ligand>
</feature>
<evidence type="ECO:0000259" key="11">
    <source>
        <dbReference type="PROSITE" id="PS50011"/>
    </source>
</evidence>
<dbReference type="PROSITE" id="PS00107">
    <property type="entry name" value="PROTEIN_KINASE_ATP"/>
    <property type="match status" value="1"/>
</dbReference>
<keyword evidence="13" id="KW-1185">Reference proteome</keyword>
<dbReference type="Pfam" id="PF00069">
    <property type="entry name" value="Pkinase"/>
    <property type="match status" value="1"/>
</dbReference>
<evidence type="ECO:0000256" key="10">
    <source>
        <dbReference type="RuleBase" id="RU000304"/>
    </source>
</evidence>
<keyword evidence="3" id="KW-0808">Transferase</keyword>
<name>A0A177EJP5_9MICR</name>
<gene>
    <name evidence="12" type="ORF">NEDG_02104</name>
</gene>
<dbReference type="VEuPathDB" id="MicrosporidiaDB:NEDG_02104"/>
<dbReference type="SUPFAM" id="SSF56112">
    <property type="entry name" value="Protein kinase-like (PK-like)"/>
    <property type="match status" value="1"/>
</dbReference>
<proteinExistence type="inferred from homology"/>
<dbReference type="RefSeq" id="XP_067545678.1">
    <property type="nucleotide sequence ID" value="XM_067689522.1"/>
</dbReference>
<dbReference type="PANTHER" id="PTHR24353:SF37">
    <property type="entry name" value="CAMP-DEPENDENT PROTEIN KINASE CATALYTIC SUBUNIT PRKX"/>
    <property type="match status" value="1"/>
</dbReference>